<gene>
    <name evidence="1" type="ORF">ICL16_19475</name>
</gene>
<proteinExistence type="predicted"/>
<protein>
    <submittedName>
        <fullName evidence="1">Uncharacterized protein</fullName>
    </submittedName>
</protein>
<feature type="non-terminal residue" evidence="1">
    <location>
        <position position="394"/>
    </location>
</feature>
<accession>A0A8J7CF15</accession>
<organism evidence="1 2">
    <name type="scientific">Iningainema tapete BLCC-T55</name>
    <dbReference type="NCBI Taxonomy" id="2748662"/>
    <lineage>
        <taxon>Bacteria</taxon>
        <taxon>Bacillati</taxon>
        <taxon>Cyanobacteriota</taxon>
        <taxon>Cyanophyceae</taxon>
        <taxon>Nostocales</taxon>
        <taxon>Scytonemataceae</taxon>
        <taxon>Iningainema tapete</taxon>
    </lineage>
</organism>
<dbReference type="NCBIfam" id="TIGR05002">
    <property type="entry name" value="NxxGxxAF_repeat"/>
    <property type="match status" value="1"/>
</dbReference>
<evidence type="ECO:0000313" key="1">
    <source>
        <dbReference type="EMBL" id="MBD2774195.1"/>
    </source>
</evidence>
<evidence type="ECO:0000313" key="2">
    <source>
        <dbReference type="Proteomes" id="UP000629098"/>
    </source>
</evidence>
<keyword evidence="2" id="KW-1185">Reference proteome</keyword>
<dbReference type="RefSeq" id="WP_190830907.1">
    <property type="nucleotide sequence ID" value="NZ_CAWPPI010000066.1"/>
</dbReference>
<dbReference type="InterPro" id="IPR055876">
    <property type="entry name" value="DUF7453"/>
</dbReference>
<dbReference type="Proteomes" id="UP000629098">
    <property type="component" value="Unassembled WGS sequence"/>
</dbReference>
<comment type="caution">
    <text evidence="1">The sequence shown here is derived from an EMBL/GenBank/DDBJ whole genome shotgun (WGS) entry which is preliminary data.</text>
</comment>
<reference evidence="1" key="1">
    <citation type="submission" date="2020-09" db="EMBL/GenBank/DDBJ databases">
        <title>Iningainema tapete sp. nov. (Scytonemataceae, Cyanobacteria) from greenhouses in central Florida (USA) produces two types of nodularin with biosynthetic potential for microcystin-LR and anabaenopeptins.</title>
        <authorList>
            <person name="Berthold D.E."/>
            <person name="Lefler F.W."/>
            <person name="Huang I.-S."/>
            <person name="Abdulla H."/>
            <person name="Zimba P.V."/>
            <person name="Laughinghouse H.D. IV."/>
        </authorList>
    </citation>
    <scope>NUCLEOTIDE SEQUENCE</scope>
    <source>
        <strain evidence="1">BLCCT55</strain>
    </source>
</reference>
<dbReference type="EMBL" id="JACXAE010000066">
    <property type="protein sequence ID" value="MBD2774195.1"/>
    <property type="molecule type" value="Genomic_DNA"/>
</dbReference>
<name>A0A8J7CF15_9CYAN</name>
<sequence length="394" mass="42056">MNTYIHNIRSQRRLINFAVENSHQNAKLGEKWKRRLQNWSGGVTLSLCLSALAATQVQAATYSFTKIADTKSFPWRSISTAVINDSGTVSFLVTSTRETRNISGYSILYTSNENQLTEIANSDTVSSLFGNSTLSFSIDLLEGINNNGTVAFKVEGGMRRGIFISQNGFATGRGFGGTSPGGTIDISQASLNDLEELVYLEKNITRTDSVILTRPNQPNVTIATASIPFPPGTPPAINARFIGISSVDINNNSEVVFAATNRDGTAAIYTNRGDSLSTLVEIGADRLDINDSGDVALSNQNTISLFHRASGSLSAIADTSGQFRIFGFPAINNNGKLAFGATLALGETGIYTGADPVNDKVIASGDTLLGSTVKSVRFSRQGLNNQGQIVFLAE</sequence>
<dbReference type="Pfam" id="PF24251">
    <property type="entry name" value="DUF7453"/>
    <property type="match status" value="2"/>
</dbReference>
<dbReference type="AlphaFoldDB" id="A0A8J7CF15"/>